<evidence type="ECO:0000313" key="12">
    <source>
        <dbReference type="EMBL" id="SDM30247.1"/>
    </source>
</evidence>
<evidence type="ECO:0000256" key="8">
    <source>
        <dbReference type="ARBA" id="ARBA00023136"/>
    </source>
</evidence>
<evidence type="ECO:0000256" key="1">
    <source>
        <dbReference type="ARBA" id="ARBA00006139"/>
    </source>
</evidence>
<evidence type="ECO:0000256" key="5">
    <source>
        <dbReference type="ARBA" id="ARBA00022750"/>
    </source>
</evidence>
<feature type="transmembrane region" description="Helical" evidence="9">
    <location>
        <begin position="168"/>
        <end position="191"/>
    </location>
</feature>
<evidence type="ECO:0000256" key="6">
    <source>
        <dbReference type="ARBA" id="ARBA00022801"/>
    </source>
</evidence>
<dbReference type="AlphaFoldDB" id="A0A1G9S4K6"/>
<keyword evidence="7 9" id="KW-1133">Transmembrane helix</keyword>
<comment type="subcellular location">
    <subcellularLocation>
        <location evidence="9">Cell membrane</location>
        <topology evidence="9">Multi-pass membrane protein</topology>
    </subcellularLocation>
</comment>
<dbReference type="GO" id="GO:0005886">
    <property type="term" value="C:plasma membrane"/>
    <property type="evidence" value="ECO:0007669"/>
    <property type="project" value="UniProtKB-SubCell"/>
</dbReference>
<evidence type="ECO:0000256" key="10">
    <source>
        <dbReference type="RuleBase" id="RU000594"/>
    </source>
</evidence>
<dbReference type="EC" id="3.4.23.36" evidence="9"/>
<dbReference type="HAMAP" id="MF_00161">
    <property type="entry name" value="LspA"/>
    <property type="match status" value="1"/>
</dbReference>
<comment type="similarity">
    <text evidence="1 9 11">Belongs to the peptidase A8 family.</text>
</comment>
<dbReference type="PANTHER" id="PTHR33695">
    <property type="entry name" value="LIPOPROTEIN SIGNAL PEPTIDASE"/>
    <property type="match status" value="1"/>
</dbReference>
<feature type="transmembrane region" description="Helical" evidence="9">
    <location>
        <begin position="101"/>
        <end position="121"/>
    </location>
</feature>
<reference evidence="12 13" key="1">
    <citation type="submission" date="2016-10" db="EMBL/GenBank/DDBJ databases">
        <authorList>
            <person name="de Groot N.N."/>
        </authorList>
    </citation>
    <scope>NUCLEOTIDE SEQUENCE [LARGE SCALE GENOMIC DNA]</scope>
    <source>
        <strain evidence="12 13">DSM 16077</strain>
    </source>
</reference>
<dbReference type="Proteomes" id="UP000199759">
    <property type="component" value="Unassembled WGS sequence"/>
</dbReference>
<keyword evidence="6 9" id="KW-0378">Hydrolase</keyword>
<evidence type="ECO:0000313" key="13">
    <source>
        <dbReference type="Proteomes" id="UP000199759"/>
    </source>
</evidence>
<feature type="active site" evidence="9">
    <location>
        <position position="174"/>
    </location>
</feature>
<evidence type="ECO:0000256" key="3">
    <source>
        <dbReference type="ARBA" id="ARBA00022670"/>
    </source>
</evidence>
<feature type="transmembrane region" description="Helical" evidence="9">
    <location>
        <begin position="133"/>
        <end position="156"/>
    </location>
</feature>
<evidence type="ECO:0000256" key="2">
    <source>
        <dbReference type="ARBA" id="ARBA00022475"/>
    </source>
</evidence>
<organism evidence="12 13">
    <name type="scientific">Maricaulis salignorans</name>
    <dbReference type="NCBI Taxonomy" id="144026"/>
    <lineage>
        <taxon>Bacteria</taxon>
        <taxon>Pseudomonadati</taxon>
        <taxon>Pseudomonadota</taxon>
        <taxon>Alphaproteobacteria</taxon>
        <taxon>Maricaulales</taxon>
        <taxon>Maricaulaceae</taxon>
        <taxon>Maricaulis</taxon>
    </lineage>
</organism>
<proteinExistence type="inferred from homology"/>
<accession>A0A1G9S4K6</accession>
<dbReference type="OrthoDB" id="9810259at2"/>
<evidence type="ECO:0000256" key="9">
    <source>
        <dbReference type="HAMAP-Rule" id="MF_00161"/>
    </source>
</evidence>
<dbReference type="EMBL" id="FNHG01000008">
    <property type="protein sequence ID" value="SDM30247.1"/>
    <property type="molecule type" value="Genomic_DNA"/>
</dbReference>
<dbReference type="NCBIfam" id="TIGR00077">
    <property type="entry name" value="lspA"/>
    <property type="match status" value="1"/>
</dbReference>
<dbReference type="PROSITE" id="PS00855">
    <property type="entry name" value="SPASE_II"/>
    <property type="match status" value="1"/>
</dbReference>
<keyword evidence="8 9" id="KW-0472">Membrane</keyword>
<dbReference type="PRINTS" id="PR00781">
    <property type="entry name" value="LIPOSIGPTASE"/>
</dbReference>
<dbReference type="InterPro" id="IPR001872">
    <property type="entry name" value="Peptidase_A8"/>
</dbReference>
<dbReference type="PANTHER" id="PTHR33695:SF1">
    <property type="entry name" value="LIPOPROTEIN SIGNAL PEPTIDASE"/>
    <property type="match status" value="1"/>
</dbReference>
<gene>
    <name evidence="9" type="primary">lspA</name>
    <name evidence="12" type="ORF">SAMN04488568_108101</name>
</gene>
<comment type="pathway">
    <text evidence="9">Protein modification; lipoprotein biosynthesis (signal peptide cleavage).</text>
</comment>
<dbReference type="Pfam" id="PF01252">
    <property type="entry name" value="Peptidase_A8"/>
    <property type="match status" value="1"/>
</dbReference>
<keyword evidence="2 9" id="KW-1003">Cell membrane</keyword>
<protein>
    <recommendedName>
        <fullName evidence="9">Lipoprotein signal peptidase</fullName>
        <ecNumber evidence="9">3.4.23.36</ecNumber>
    </recommendedName>
    <alternativeName>
        <fullName evidence="9">Prolipoprotein signal peptidase</fullName>
    </alternativeName>
    <alternativeName>
        <fullName evidence="9">Signal peptidase II</fullName>
        <shortName evidence="9">SPase II</shortName>
    </alternativeName>
</protein>
<feature type="transmembrane region" description="Helical" evidence="9">
    <location>
        <begin position="20"/>
        <end position="39"/>
    </location>
</feature>
<keyword evidence="5 9" id="KW-0064">Aspartyl protease</keyword>
<evidence type="ECO:0000256" key="7">
    <source>
        <dbReference type="ARBA" id="ARBA00022989"/>
    </source>
</evidence>
<dbReference type="UniPathway" id="UPA00665"/>
<comment type="catalytic activity">
    <reaction evidence="9 10">
        <text>Release of signal peptides from bacterial membrane prolipoproteins. Hydrolyzes -Xaa-Yaa-Zaa-|-(S,diacylglyceryl)Cys-, in which Xaa is hydrophobic (preferably Leu), and Yaa (Ala or Ser) and Zaa (Gly or Ala) have small, neutral side chains.</text>
        <dbReference type="EC" id="3.4.23.36"/>
    </reaction>
</comment>
<keyword evidence="4 9" id="KW-0812">Transmembrane</keyword>
<keyword evidence="13" id="KW-1185">Reference proteome</keyword>
<comment type="function">
    <text evidence="9 10">This protein specifically catalyzes the removal of signal peptides from prolipoproteins.</text>
</comment>
<keyword evidence="3 9" id="KW-0645">Protease</keyword>
<dbReference type="RefSeq" id="WP_091769656.1">
    <property type="nucleotide sequence ID" value="NZ_FNHG01000008.1"/>
</dbReference>
<dbReference type="GO" id="GO:0006508">
    <property type="term" value="P:proteolysis"/>
    <property type="evidence" value="ECO:0007669"/>
    <property type="project" value="UniProtKB-KW"/>
</dbReference>
<feature type="active site" evidence="9">
    <location>
        <position position="157"/>
    </location>
</feature>
<evidence type="ECO:0000256" key="11">
    <source>
        <dbReference type="RuleBase" id="RU004181"/>
    </source>
</evidence>
<dbReference type="STRING" id="144026.SAMN04488568_108101"/>
<evidence type="ECO:0000256" key="4">
    <source>
        <dbReference type="ARBA" id="ARBA00022692"/>
    </source>
</evidence>
<sequence>MLDRLNGIVKAIRITADARLGLILAGSVLVLDQVSKWLVLDRLAFSPPGCLDFQRADALARSGMVNNCGHIEVSPVFDLTMVWNKGVSFGLLGADGMLGRFLLVGFSVIVALALLAGLLSLGPFKAVRRWQAIAFGLIIGGALGNAVDRALYGAVADFLNFSDMMFPWVFNIADVGINLGVAAILIDVFIFDREKRPTKM</sequence>
<name>A0A1G9S4K6_9PROT</name>
<dbReference type="GO" id="GO:0004190">
    <property type="term" value="F:aspartic-type endopeptidase activity"/>
    <property type="evidence" value="ECO:0007669"/>
    <property type="project" value="UniProtKB-UniRule"/>
</dbReference>